<evidence type="ECO:0000256" key="1">
    <source>
        <dbReference type="SAM" id="MobiDB-lite"/>
    </source>
</evidence>
<protein>
    <submittedName>
        <fullName evidence="3">Uncharacterized protein</fullName>
    </submittedName>
</protein>
<keyword evidence="2" id="KW-0732">Signal</keyword>
<gene>
    <name evidence="3" type="ORF">LDAN0321_LOCUS6372</name>
</gene>
<proteinExistence type="predicted"/>
<feature type="signal peptide" evidence="2">
    <location>
        <begin position="1"/>
        <end position="18"/>
    </location>
</feature>
<name>A0A7S2NZ19_9STRA</name>
<feature type="compositionally biased region" description="Acidic residues" evidence="1">
    <location>
        <begin position="139"/>
        <end position="151"/>
    </location>
</feature>
<feature type="region of interest" description="Disordered" evidence="1">
    <location>
        <begin position="117"/>
        <end position="163"/>
    </location>
</feature>
<reference evidence="3" key="1">
    <citation type="submission" date="2021-01" db="EMBL/GenBank/DDBJ databases">
        <authorList>
            <person name="Corre E."/>
            <person name="Pelletier E."/>
            <person name="Niang G."/>
            <person name="Scheremetjew M."/>
            <person name="Finn R."/>
            <person name="Kale V."/>
            <person name="Holt S."/>
            <person name="Cochrane G."/>
            <person name="Meng A."/>
            <person name="Brown T."/>
            <person name="Cohen L."/>
        </authorList>
    </citation>
    <scope>NUCLEOTIDE SEQUENCE</scope>
    <source>
        <strain evidence="3">B650</strain>
    </source>
</reference>
<accession>A0A7S2NZ19</accession>
<feature type="compositionally biased region" description="Gly residues" evidence="1">
    <location>
        <begin position="74"/>
        <end position="83"/>
    </location>
</feature>
<organism evidence="3">
    <name type="scientific">Leptocylindrus danicus</name>
    <dbReference type="NCBI Taxonomy" id="163516"/>
    <lineage>
        <taxon>Eukaryota</taxon>
        <taxon>Sar</taxon>
        <taxon>Stramenopiles</taxon>
        <taxon>Ochrophyta</taxon>
        <taxon>Bacillariophyta</taxon>
        <taxon>Coscinodiscophyceae</taxon>
        <taxon>Chaetocerotophycidae</taxon>
        <taxon>Leptocylindrales</taxon>
        <taxon>Leptocylindraceae</taxon>
        <taxon>Leptocylindrus</taxon>
    </lineage>
</organism>
<dbReference type="AlphaFoldDB" id="A0A7S2NZ19"/>
<feature type="compositionally biased region" description="Gly residues" evidence="1">
    <location>
        <begin position="121"/>
        <end position="138"/>
    </location>
</feature>
<evidence type="ECO:0000313" key="3">
    <source>
        <dbReference type="EMBL" id="CAD9568363.1"/>
    </source>
</evidence>
<dbReference type="EMBL" id="HBGY01010101">
    <property type="protein sequence ID" value="CAD9568363.1"/>
    <property type="molecule type" value="Transcribed_RNA"/>
</dbReference>
<feature type="region of interest" description="Disordered" evidence="1">
    <location>
        <begin position="57"/>
        <end position="85"/>
    </location>
</feature>
<sequence>MKLTAMIMTSTAAAAVTASSISTTTTTTNIRGGGGGANTNTMMSYDRTVPAFLRDIQQQQQQQDRTLLPKPSSSGGGGGGSRGGCQSMSCNELESAWFWGGKYASCPGGLCDAYDDDSSSGGSGGGSGGSDDSSGGGGGDDDTSYYDDDDTTTTTTTTSESKDYDDYYDDPYSTFDISDCTAYSNTWLWDLTLTCDPDDLENLTNCQCSTAQNLFDAGIIECADTENSSSSPPACPADCTVCQTCMVLLGCPDIYPKNTSNNLRHAHVSTAGKFAMMTMLASAVGVGVALVLQRVNHRNEVKNLGKSQSLPAALIGAGNNNNNNGGVTRCEVNQETGKTVWLAPIS</sequence>
<evidence type="ECO:0000256" key="2">
    <source>
        <dbReference type="SAM" id="SignalP"/>
    </source>
</evidence>
<feature type="chain" id="PRO_5030824438" evidence="2">
    <location>
        <begin position="19"/>
        <end position="346"/>
    </location>
</feature>